<accession>A0AAE5H8F7</accession>
<gene>
    <name evidence="1" type="ORF">BCD95_004218</name>
</gene>
<proteinExistence type="predicted"/>
<dbReference type="Proteomes" id="UP000822184">
    <property type="component" value="Unassembled WGS sequence"/>
</dbReference>
<name>A0AAE5H8F7_CLOBE</name>
<comment type="caution">
    <text evidence="1">The sequence shown here is derived from an EMBL/GenBank/DDBJ whole genome shotgun (WGS) entry which is preliminary data.</text>
</comment>
<organism evidence="1 2">
    <name type="scientific">Clostridium beijerinckii</name>
    <name type="common">Clostridium MP</name>
    <dbReference type="NCBI Taxonomy" id="1520"/>
    <lineage>
        <taxon>Bacteria</taxon>
        <taxon>Bacillati</taxon>
        <taxon>Bacillota</taxon>
        <taxon>Clostridia</taxon>
        <taxon>Eubacteriales</taxon>
        <taxon>Clostridiaceae</taxon>
        <taxon>Clostridium</taxon>
    </lineage>
</organism>
<dbReference type="RefSeq" id="WP_077854226.1">
    <property type="nucleotide sequence ID" value="NZ_JABTDW010000001.1"/>
</dbReference>
<dbReference type="EMBL" id="JABTDW010000001">
    <property type="protein sequence ID" value="NSB15959.1"/>
    <property type="molecule type" value="Genomic_DNA"/>
</dbReference>
<protein>
    <submittedName>
        <fullName evidence="1">Uncharacterized protein</fullName>
    </submittedName>
</protein>
<sequence>MINKDEPLPEHTKVDYYESYAKIVLEELYPEEFVNLEIKDKPDLQMNDGEYGIEVTNAIDEDQREIEKLYVGIQYNSIRNKNGALAKINKLGGKLYGGILAGKPGTDSFDLILSAFDNKLNLLNGKGYKQFKWNCLFIFSDIYADDRMIIDAIKDMQQSQKDREKQFYKVFILVPGECYCSNLCKGSYEVCPIPSSVQGIQAHKARALVEKYEEMK</sequence>
<evidence type="ECO:0000313" key="2">
    <source>
        <dbReference type="Proteomes" id="UP000822184"/>
    </source>
</evidence>
<evidence type="ECO:0000313" key="1">
    <source>
        <dbReference type="EMBL" id="NSB15959.1"/>
    </source>
</evidence>
<dbReference type="AlphaFoldDB" id="A0AAE5H8F7"/>
<reference evidence="1" key="1">
    <citation type="submission" date="2020-06" db="EMBL/GenBank/DDBJ databases">
        <title>Genomic insights into acetone-butanol-ethanol (ABE) fermentation by sequencing solventogenic clostridia strains.</title>
        <authorList>
            <person name="Brown S."/>
        </authorList>
    </citation>
    <scope>NUCLEOTIDE SEQUENCE</scope>
    <source>
        <strain evidence="1">DJ123</strain>
    </source>
</reference>